<organism evidence="2 3">
    <name type="scientific">Lampropedia aestuarii</name>
    <dbReference type="NCBI Taxonomy" id="2562762"/>
    <lineage>
        <taxon>Bacteria</taxon>
        <taxon>Pseudomonadati</taxon>
        <taxon>Pseudomonadota</taxon>
        <taxon>Betaproteobacteria</taxon>
        <taxon>Burkholderiales</taxon>
        <taxon>Comamonadaceae</taxon>
        <taxon>Lampropedia</taxon>
    </lineage>
</organism>
<evidence type="ECO:0000256" key="1">
    <source>
        <dbReference type="SAM" id="Phobius"/>
    </source>
</evidence>
<feature type="transmembrane region" description="Helical" evidence="1">
    <location>
        <begin position="468"/>
        <end position="489"/>
    </location>
</feature>
<dbReference type="PANTHER" id="PTHR34219:SF6">
    <property type="entry name" value="BLR3280 PROTEIN"/>
    <property type="match status" value="1"/>
</dbReference>
<name>A0A4S5BMK1_9BURK</name>
<dbReference type="Proteomes" id="UP000306236">
    <property type="component" value="Unassembled WGS sequence"/>
</dbReference>
<dbReference type="EMBL" id="SSWX01000016">
    <property type="protein sequence ID" value="THJ32293.1"/>
    <property type="molecule type" value="Genomic_DNA"/>
</dbReference>
<feature type="transmembrane region" description="Helical" evidence="1">
    <location>
        <begin position="192"/>
        <end position="207"/>
    </location>
</feature>
<dbReference type="RefSeq" id="WP_136407052.1">
    <property type="nucleotide sequence ID" value="NZ_SSWX01000016.1"/>
</dbReference>
<gene>
    <name evidence="2" type="ORF">E8K88_12740</name>
</gene>
<feature type="transmembrane region" description="Helical" evidence="1">
    <location>
        <begin position="15"/>
        <end position="37"/>
    </location>
</feature>
<feature type="transmembrane region" description="Helical" evidence="1">
    <location>
        <begin position="263"/>
        <end position="284"/>
    </location>
</feature>
<proteinExistence type="predicted"/>
<dbReference type="Pfam" id="PF03929">
    <property type="entry name" value="PepSY_TM"/>
    <property type="match status" value="1"/>
</dbReference>
<dbReference type="AlphaFoldDB" id="A0A4S5BMK1"/>
<dbReference type="OrthoDB" id="9760788at2"/>
<feature type="transmembrane region" description="Helical" evidence="1">
    <location>
        <begin position="219"/>
        <end position="242"/>
    </location>
</feature>
<dbReference type="InterPro" id="IPR005625">
    <property type="entry name" value="PepSY-ass_TM"/>
</dbReference>
<keyword evidence="1" id="KW-0472">Membrane</keyword>
<keyword evidence="3" id="KW-1185">Reference proteome</keyword>
<accession>A0A4S5BMK1</accession>
<evidence type="ECO:0000313" key="2">
    <source>
        <dbReference type="EMBL" id="THJ32293.1"/>
    </source>
</evidence>
<keyword evidence="1" id="KW-0812">Transmembrane</keyword>
<reference evidence="2 3" key="1">
    <citation type="submission" date="2019-04" db="EMBL/GenBank/DDBJ databases">
        <title>Lampropedia sp YIM MLB12 draf genome.</title>
        <authorList>
            <person name="Wang Y.-X."/>
        </authorList>
    </citation>
    <scope>NUCLEOTIDE SEQUENCE [LARGE SCALE GENOMIC DNA]</scope>
    <source>
        <strain evidence="2 3">YIM MLB12</strain>
    </source>
</reference>
<comment type="caution">
    <text evidence="2">The sequence shown here is derived from an EMBL/GenBank/DDBJ whole genome shotgun (WGS) entry which is preliminary data.</text>
</comment>
<sequence length="497" mass="55971">MKRTFKRWTYLTHRWLGIGLCLLLALWFFSGIVMMYVGYPKLTEEERLTHLPDLNPATSVPALLSPGAAMQAAGIEQLQEVRSLRLNRARAGAPTYWLERNGQPVLAIDASSGETLLQVDAAVALASAQAYAGDANAVLAKGTLLEDANTHSRGLDAHRPLWRFDIEQGPLARLYVSGTTGEVIRDVSRTELYWNWLGAWAHWLYMFRGNAFNAHHSDIINWLSVISMVLVLTGAVVGIWRWRFREPYKSGARSPYPSALMRWHHVLGLLFAIVCMTWLFSGLMSMRPWGMLRSPPAPLQVTAMHGQLQWDFLQDLPGSEANSFSALKEIRWLPLLGESVALQINAQGPIAARNLRTGKSHEPSQAQVMQAARNLMSVPITQWDRLSAYDLYYYERAPHTMTGGRDKPLPIYRVAFGDEPKTWVHVDANTGQLLGSLNSTERLSRWLFTMLHSWDWLPLLNRRPLWDGVMIALSLGGLAISATGVVIAWRRLRQKIS</sequence>
<dbReference type="PANTHER" id="PTHR34219">
    <property type="entry name" value="IRON-REGULATED INNER MEMBRANE PROTEIN-RELATED"/>
    <property type="match status" value="1"/>
</dbReference>
<keyword evidence="1" id="KW-1133">Transmembrane helix</keyword>
<protein>
    <submittedName>
        <fullName evidence="2">PepSY domain-containing protein</fullName>
    </submittedName>
</protein>
<evidence type="ECO:0000313" key="3">
    <source>
        <dbReference type="Proteomes" id="UP000306236"/>
    </source>
</evidence>